<dbReference type="Pfam" id="PF20150">
    <property type="entry name" value="2EXR"/>
    <property type="match status" value="1"/>
</dbReference>
<dbReference type="InParanoid" id="A0A194X2C9"/>
<reference evidence="2 3" key="1">
    <citation type="submission" date="2015-10" db="EMBL/GenBank/DDBJ databases">
        <title>Full genome of DAOMC 229536 Phialocephala scopiformis, a fungal endophyte of spruce producing the potent anti-insectan compound rugulosin.</title>
        <authorList>
            <consortium name="DOE Joint Genome Institute"/>
            <person name="Walker A.K."/>
            <person name="Frasz S.L."/>
            <person name="Seifert K.A."/>
            <person name="Miller J.D."/>
            <person name="Mondo S.J."/>
            <person name="Labutti K."/>
            <person name="Lipzen A."/>
            <person name="Dockter R."/>
            <person name="Kennedy M."/>
            <person name="Grigoriev I.V."/>
            <person name="Spatafora J.W."/>
        </authorList>
    </citation>
    <scope>NUCLEOTIDE SEQUENCE [LARGE SCALE GENOMIC DNA]</scope>
    <source>
        <strain evidence="2 3">CBS 120377</strain>
    </source>
</reference>
<accession>A0A194X2C9</accession>
<proteinExistence type="predicted"/>
<dbReference type="RefSeq" id="XP_018068519.1">
    <property type="nucleotide sequence ID" value="XM_018221239.1"/>
</dbReference>
<dbReference type="InterPro" id="IPR045518">
    <property type="entry name" value="2EXR"/>
</dbReference>
<keyword evidence="3" id="KW-1185">Reference proteome</keyword>
<name>A0A194X2C9_MOLSC</name>
<organism evidence="2 3">
    <name type="scientific">Mollisia scopiformis</name>
    <name type="common">Conifer needle endophyte fungus</name>
    <name type="synonym">Phialocephala scopiformis</name>
    <dbReference type="NCBI Taxonomy" id="149040"/>
    <lineage>
        <taxon>Eukaryota</taxon>
        <taxon>Fungi</taxon>
        <taxon>Dikarya</taxon>
        <taxon>Ascomycota</taxon>
        <taxon>Pezizomycotina</taxon>
        <taxon>Leotiomycetes</taxon>
        <taxon>Helotiales</taxon>
        <taxon>Mollisiaceae</taxon>
        <taxon>Mollisia</taxon>
    </lineage>
</organism>
<protein>
    <recommendedName>
        <fullName evidence="1">2EXR domain-containing protein</fullName>
    </recommendedName>
</protein>
<dbReference type="AlphaFoldDB" id="A0A194X2C9"/>
<gene>
    <name evidence="2" type="ORF">LY89DRAFT_751893</name>
</gene>
<evidence type="ECO:0000313" key="2">
    <source>
        <dbReference type="EMBL" id="KUJ14164.1"/>
    </source>
</evidence>
<feature type="domain" description="2EXR" evidence="1">
    <location>
        <begin position="120"/>
        <end position="162"/>
    </location>
</feature>
<dbReference type="EMBL" id="KQ947420">
    <property type="protein sequence ID" value="KUJ14164.1"/>
    <property type="molecule type" value="Genomic_DNA"/>
</dbReference>
<sequence length="365" mass="42443">MSLSTEQTENAQRPNPFTTRVAHLEKTRKVEVWNERWPAEESILRYERSLLIPIIKVTPPPHVHLYFWSVQHNQRNQRPDASVLSEILAPSLNVKVEFPVMVQKGINRMVWEEKKVGAGFLLFSGLPTEIRIQIWESEVRRPRVIEAQYSIGYGIPTFIGGSRAEKAERFVLQEKHESLVPRYRERWLNQAPQEVFSSGSAGRLEFVPERDTIFLRSIDKHGDFPQLPTSHFRGLDKIQHLALCLHRTSLTLHNSWKNVLVSQFVNLKTLSFMLGGQDQSWVDDGQIVLRDLEEWFLDGRPRQMRVDDWLLDISEVGQYLSGGMFDNGIKSRSRPKQMTWGMKPGWVRADHWEGLNVRVVAWSKE</sequence>
<dbReference type="Proteomes" id="UP000070700">
    <property type="component" value="Unassembled WGS sequence"/>
</dbReference>
<evidence type="ECO:0000259" key="1">
    <source>
        <dbReference type="Pfam" id="PF20150"/>
    </source>
</evidence>
<dbReference type="KEGG" id="psco:LY89DRAFT_751893"/>
<dbReference type="OrthoDB" id="3557569at2759"/>
<evidence type="ECO:0000313" key="3">
    <source>
        <dbReference type="Proteomes" id="UP000070700"/>
    </source>
</evidence>
<dbReference type="GeneID" id="28830965"/>